<dbReference type="InterPro" id="IPR013968">
    <property type="entry name" value="PKS_KR"/>
</dbReference>
<dbReference type="InterPro" id="IPR057326">
    <property type="entry name" value="KR_dom"/>
</dbReference>
<dbReference type="GO" id="GO:0004315">
    <property type="term" value="F:3-oxoacyl-[acyl-carrier-protein] synthase activity"/>
    <property type="evidence" value="ECO:0007669"/>
    <property type="project" value="InterPro"/>
</dbReference>
<keyword evidence="5" id="KW-0597">Phosphoprotein</keyword>
<dbReference type="GO" id="GO:0006633">
    <property type="term" value="P:fatty acid biosynthetic process"/>
    <property type="evidence" value="ECO:0007669"/>
    <property type="project" value="InterPro"/>
</dbReference>
<keyword evidence="3" id="KW-0596">Phosphopantetheine</keyword>
<dbReference type="Gene3D" id="3.40.47.10">
    <property type="match status" value="4"/>
</dbReference>
<dbReference type="InterPro" id="IPR036291">
    <property type="entry name" value="NAD(P)-bd_dom_sf"/>
</dbReference>
<evidence type="ECO:0000256" key="3">
    <source>
        <dbReference type="ARBA" id="ARBA00022450"/>
    </source>
</evidence>
<feature type="domain" description="Ketosynthase family 3 (KS3)" evidence="11">
    <location>
        <begin position="5138"/>
        <end position="5549"/>
    </location>
</feature>
<dbReference type="Pfam" id="PF00550">
    <property type="entry name" value="PP-binding"/>
    <property type="match status" value="4"/>
</dbReference>
<keyword evidence="8" id="KW-0511">Multifunctional enzyme</keyword>
<evidence type="ECO:0000256" key="5">
    <source>
        <dbReference type="ARBA" id="ARBA00022553"/>
    </source>
</evidence>
<evidence type="ECO:0000256" key="1">
    <source>
        <dbReference type="ARBA" id="ARBA00004496"/>
    </source>
</evidence>
<feature type="region of interest" description="Disordered" evidence="9">
    <location>
        <begin position="5107"/>
        <end position="5132"/>
    </location>
</feature>
<dbReference type="PROSITE" id="PS00606">
    <property type="entry name" value="KS3_1"/>
    <property type="match status" value="4"/>
</dbReference>
<protein>
    <submittedName>
        <fullName evidence="12">Malonyl CoA-acyl carrier protein transacylase</fullName>
        <ecNumber evidence="12">2.3.1.39</ecNumber>
    </submittedName>
</protein>
<keyword evidence="12" id="KW-0012">Acyltransferase</keyword>
<dbReference type="InterPro" id="IPR016039">
    <property type="entry name" value="Thiolase-like"/>
</dbReference>
<dbReference type="Pfam" id="PF08242">
    <property type="entry name" value="Methyltransf_12"/>
    <property type="match status" value="3"/>
</dbReference>
<feature type="domain" description="Ketosynthase family 3 (KS3)" evidence="11">
    <location>
        <begin position="520"/>
        <end position="933"/>
    </location>
</feature>
<feature type="domain" description="Ketosynthase family 3 (KS3)" evidence="11">
    <location>
        <begin position="2194"/>
        <end position="2615"/>
    </location>
</feature>
<evidence type="ECO:0000259" key="10">
    <source>
        <dbReference type="PROSITE" id="PS50075"/>
    </source>
</evidence>
<comment type="subcellular location">
    <subcellularLocation>
        <location evidence="1">Cytoplasm</location>
    </subcellularLocation>
</comment>
<feature type="domain" description="Carrier" evidence="10">
    <location>
        <begin position="395"/>
        <end position="472"/>
    </location>
</feature>
<dbReference type="CDD" id="cd08953">
    <property type="entry name" value="KR_2_SDR_x"/>
    <property type="match status" value="2"/>
</dbReference>
<evidence type="ECO:0000256" key="8">
    <source>
        <dbReference type="ARBA" id="ARBA00023268"/>
    </source>
</evidence>
<reference evidence="12" key="1">
    <citation type="submission" date="2015-05" db="EMBL/GenBank/DDBJ databases">
        <title>Metabolic and evolutionary origin of actin-binding polyketides from diverse organisms.</title>
        <authorList>
            <person name="Ueoka R."/>
            <person name="Uria A.R."/>
            <person name="Reiter S."/>
            <person name="Mori T."/>
            <person name="Karbaum P."/>
            <person name="Peters E.E."/>
            <person name="Helfrich E.J.N."/>
            <person name="Morinaka B.I."/>
            <person name="Gugger M."/>
            <person name="Takeyama H."/>
            <person name="Matsunaga S."/>
            <person name="Piel J."/>
        </authorList>
    </citation>
    <scope>NUCLEOTIDE SEQUENCE</scope>
</reference>
<dbReference type="PANTHER" id="PTHR43775">
    <property type="entry name" value="FATTY ACID SYNTHASE"/>
    <property type="match status" value="1"/>
</dbReference>
<feature type="compositionally biased region" description="Polar residues" evidence="9">
    <location>
        <begin position="2178"/>
        <end position="2187"/>
    </location>
</feature>
<dbReference type="EC" id="2.3.1.39" evidence="12"/>
<dbReference type="InterPro" id="IPR014030">
    <property type="entry name" value="Ketoacyl_synth_N"/>
</dbReference>
<dbReference type="SMART" id="SM00822">
    <property type="entry name" value="PKS_KR"/>
    <property type="match status" value="3"/>
</dbReference>
<dbReference type="CDD" id="cd00833">
    <property type="entry name" value="PKS"/>
    <property type="match status" value="4"/>
</dbReference>
<dbReference type="EMBL" id="CZCS02000237">
    <property type="protein sequence ID" value="VXD25139.1"/>
    <property type="molecule type" value="Genomic_DNA"/>
</dbReference>
<dbReference type="SUPFAM" id="SSF47336">
    <property type="entry name" value="ACP-like"/>
    <property type="match status" value="4"/>
</dbReference>
<dbReference type="PROSITE" id="PS00098">
    <property type="entry name" value="THIOLASE_1"/>
    <property type="match status" value="1"/>
</dbReference>
<dbReference type="InterPro" id="IPR029063">
    <property type="entry name" value="SAM-dependent_MTases_sf"/>
</dbReference>
<evidence type="ECO:0000256" key="4">
    <source>
        <dbReference type="ARBA" id="ARBA00022490"/>
    </source>
</evidence>
<dbReference type="Gene3D" id="1.10.1200.10">
    <property type="entry name" value="ACP-like"/>
    <property type="match status" value="4"/>
</dbReference>
<dbReference type="SUPFAM" id="SSF53335">
    <property type="entry name" value="S-adenosyl-L-methionine-dependent methyltransferases"/>
    <property type="match status" value="3"/>
</dbReference>
<dbReference type="PROSITE" id="PS50075">
    <property type="entry name" value="CARRIER"/>
    <property type="match status" value="4"/>
</dbReference>
<dbReference type="Gene3D" id="3.40.50.150">
    <property type="entry name" value="Vaccinia Virus protein VP39"/>
    <property type="match status" value="3"/>
</dbReference>
<dbReference type="InterPro" id="IPR014031">
    <property type="entry name" value="Ketoacyl_synth_C"/>
</dbReference>
<proteinExistence type="predicted"/>
<keyword evidence="7" id="KW-0677">Repeat</keyword>
<dbReference type="Pfam" id="PF22621">
    <property type="entry name" value="CurL-like_PKS_C"/>
    <property type="match status" value="2"/>
</dbReference>
<evidence type="ECO:0000256" key="6">
    <source>
        <dbReference type="ARBA" id="ARBA00022679"/>
    </source>
</evidence>
<dbReference type="PANTHER" id="PTHR43775:SF37">
    <property type="entry name" value="SI:DKEY-61P9.11"/>
    <property type="match status" value="1"/>
</dbReference>
<dbReference type="InterPro" id="IPR054514">
    <property type="entry name" value="RhiE-like_linker"/>
</dbReference>
<dbReference type="Gene3D" id="3.40.50.720">
    <property type="entry name" value="NAD(P)-binding Rossmann-like Domain"/>
    <property type="match status" value="3"/>
</dbReference>
<sequence length="5775" mass="644167">MKPSSTHPRKSIELFIVNGILLALNTLGVWESMTDLCDIEELRKQSGVLDKYRRLWAEIIQILIRAERVREHNSKILLTETSDLLEQQICLFELEKEADRLCKSHPQLKPQLDILIPCLKELPEILTGHKQATEVLFAHSSMELVEAIYKEHPSSEYFNLRVADVVTAAVQRTLPNLSQKEKINILEIGAGTGGTSTFLFKALNPYGDRLRYIYTDISKRFLIHAEETFCQQYSFIETQLLNIEQAVTEQGFDLNSIDIVIAANVLHATRNISRTLQNVKTLLKCDGLLVLNELSEVSPFLTMTFGLLDGWWLYEDEQIRLPGSPALSAKKWRLMLEKKHFYEIILLDEKAQSLGQQIIIAQSDGQITNSPVISKKVTTLTPIKQEEKALFFLTEIVALVEASLMRELSNCIKIEQSRLNTHTTFSDYGVDSILMLAFVDRINEALGIKLNPSELFNYATVERLTGFIVDRYQNELSKLIKSAEKPSIKIQENQSEISEIRVTKTAKNQNIDISQSDRDLRDIAIIGMSGQFPGATNIRQFWQNLKAGIHSVGELIGSRLDISMYSPQPAPGKCYCKWGGILEEQAYFDPLFFEISPKEAAEMNPSQRVFMQEAYRALEDAGLVNDQLSQLRCGIYVGCEPNSYAKQGFTGSSEALVASRLSYFLNLQGPAMVINSGCSSSLVAIHLACESIRQGENYIALAGGVFTNLNSELLVCLSSIEMLSSSGECRTFDAAANGTVLSEGVSVLVLKKLQNALDDGDLIYGVIKGSGTNQDGRSNGITAPNGLAQEKLIERIYQEFNINASKISYIEAHGTGTKLGDPVEANALKKVFSSINSESGFRCGVGSVKSNIGHTAAAAGAIGLVKVLLCMKHRQLPGLVHFNQLNPLIDFNDTGLYIAEQLQDWKAESGEPLMAGINSFGHSGTNAHLVVQEAPVRSIADSKKPFYLICLSAKTDAALKQKISDLNEYFTNQEKPGSLGAIAYTLNTGRAHLKKRYTFVVDSLAALQNSLNRSLDSLISREKMSPPEQAFCQKVFDLTVTNLQHTGDLETEADRIAYKDNLMVLANLYLKGFDLDWQRIYKGEIYHRVSLPTYPLAKDTYWISTPNKINFTESIVHKPEPSNDINQPNIKDPTKLGGKFYLPQWKRLDFKLSNSNDNPKSVIASETVLIFYPPTMSDVKDDIKKCYEQNPTNQTIDFELGDNSLSKLNISDRDAFKIALASPQLALETLLEQGRALTIYFIMLEPDKTLDLELNLKRFENKQSISSIALFRLIQALLTYHCYANELTLKIVTQQTQACKASEKIIPDGADAIGFVQSLAKEYELWQVSCVDINRETLWTPEQSQNFAKALTALKAPANGRVLCWREGHFYQNVFTQANLASIPGSSFKTQGVYLIIGGAGGLGLVLSQYLRENVQAKLVWVGRRSLEALTPEALQLLKASGAEVFYQQADVCNLEAMQRVIQHTKAHFGTIDGVIHSALVLDDRAIANMDEKTLQKVLAPKVQGNVVLQQVLANEPLDFLLFFSAGQSFMSNPGQSNYAAACTFEDAWAQHQNQQQNYPVKIINWGYWGEVGVVATADYRERMAKQGVRSINPQEGMEVVERCLASCATQIAYFKAQPSALSRFGLDNAGILYESQKNASLSGIDSVIAASQFSSISLSDRQRHQQAFQQLDRLGCYLLLRVFQTMGVFCQPGEKYETQALANKLAIPKHYHQLHKEWLNLLNKAGFIEKNGSYIEVKNTLPKQNEEHQNWLKPYPELASYEKLLRICLQAYPDLIRGSVAATDIIFPEASMELVEGVYQGKISEALNTKARDAVVAYVKARLADCQKESGFMPEKIIFLEVGAGIGGMSSEILQGLAPYEQYVEYYYTDISEHFVQYGRRRYGSYYPFVRFQRLDIEQDWGSQREFLPVCDVVLAANVLHATQNIRNTIQNVKALLKRHGLLILNEATTLTSFATLTFGLLEGWWCYQDAQERMSGGPLLSAHSWHSLLAEEGCDRVVSLGEPDESEILGQHIIVGQSDGWSLRKNIWEHQTQENQADLKILDSENEVNQSIITPVKNADHPAQIIKKVAAVIGEILAEALEIKHTAVELDVPFFEYGVDSILSVSIINQLNKRLGIRLKRPDLFNYTTIETMAAHIVETFASRLTESLVEKVEQPPVIEPEKVETAVKQEHPKGKTQSKFQTPENSLQRNLEPIAIIGMSACVPGADNLHTFWDNLVAGKNSVTRISRSRWQRESMNDLPFELDTSEWQAGFMDNIAEFDPLFFAISPQEAQWMDPAQRLFLQQTWAALEDAGYNPRSLEGSSCAVFAGCSATNYGVKEGERAGYVSYTMTNSEAILPARVSYFLDLKGPSIPINTACSSSLVAIHLACEQLRSGQSDMALAGGASTLIGPALHVGLKGAGMLSPDSVCRAFDREANGFVLGEGVGVVVLKPLSSALADGDSIYGLIIGSAINQDGKTNGIMAPNGPSQTALIESVYRKFQIDPSVISYVEAHGTGTQLGDPIEVNALTAAYQKFTTQTQYCALGSVKTNIGHTTTAAGVCGLIKTLLCLKNQKLVPSLHYKEPNENIQFSQSPFYVNTQVKDWLTDKAGIRRAAVSSFGYSGTNAHLVVEEFVETRTNTAVKNQPALIVLSARNEERLKILAQNLRAYLNRYNSQIELADVAYTLQIGRQAMSERLAFVANSLTDVVKYLTEFIEGKSNTQELYQGRVKSTSNKNDLLLEGDAGQAFIDTILKQQDYRKLAALWVAGTGLDWNLLYGENRPRRISLPTYPFARETYWLDKVIETKTEDLTRDQVKEKTRKTDIEQSTELMTFEEVWQEQSLSNTPISVSYKSVIYFLSDSENRQATIEAMQAIDPKINIIFILQGDTYSKQSAHVYTVDSADMASYRQVFTDIDKNYGKVDALFYLWPTEDSRCLFDPSAIARSAVPEAIALILQALAKSTLKPSRFLLVASFSNALERCYLESWLGFERSLKLIMPGIQVTGLYQENPWQGQAISMQEWSQKIFSELKQPKAQTVLIQKQQRYVCQIQKTVLSDSDSLASAIKPGGTYLITGGCGGLGFLVQQYLAQYFHQPTNSTAKTSNKAVNLILTGRSPLDEKIKNRITQLEQLGTKVEYIQADVSDARAMRNGIEQAKNRFGNINGIFHIAGIAGDASILDKTIDAFQKVLSPKIAGTLILDDLCRDQPLDFVCYFSSSAAILGDFGTCDYAIGNRFQMAFAAYRNQLQQQGIRQGKTVAINWPLWKEGGMGFNTDENTTMYLRSSGQRALETEEGLAILDKILRQNKPQYMVLVGQPNRIYGFLGLTQTSLNKSIVNQSIVSQASTRSQLRGLSLEESVLWDLKNIIADQLKVPWEQIDRESNLADFGFDSISLLNFATRLSEHYQLEITPALFFSYSTLEALSQYFLSEHSKFIQGFYQEKVKTEIENDVMPSSSQEVAPPKIDDPIAPSATPEAIDNEPIAIIGMSGRFPKAYNIEQMWNILAEGKCAVEEIPPNYFDWRKYYGNRSQNTNKTNGKWCGCIPGVAEFDPLFFQISPREAANIDPRQRHLLQECWNALEDAGYGFHHLNNQKIGTFVGAEEGDYYLRVKEGNITSNHSSILAARLAYFLNLKGPTMTINTACSSSLVAAHQACLSLRQGECDAAIVAGANLMLTPYGYISMAQAGMLSNDGCCYAFDRRANGLVPGEAVVVVVLKRLSRALTDGDPIHSLILASGVNYDGKTNGITAPSGVSQAELATDVYQRAKVSPQDIDYIVTHGTGTKLGDPVELNALNEVFKGSEHPCAIASNKTNFGHTFSASGLVSLVSLVQALRHEIIPKSLNFAQENEFISGDKSSLYVNRANQPWIDRPNKKRIGTVSAFGMSGTNALMIVQGYRLNRKKQRLAPPYSLLVLSAKTEEALQLRVKAMIQFLQDGVADDVTLEDISYTLFAGRHHFQYRLAIVAQDVADAIYSLTKSEDSEQNFHIFHGKVPTEFRGQKAISNYINELLEKVHISSNDENLYRENLLVLASFYCQGYDIPWSTLYGATPPSRINLPGYPFSRQHFWLDFSPEYNEQVTTEISVTESQKPTVNEQKYLQELSYLLKWEQQPQIKTKIEANQVVLLVYFVSTSQFEKTLFNFFQQQNVSQALEIQLGLETKQVSENKWYCDVNNPNGFQTCLQGYSQIDSVYFLCLDGFPSTIAESEIQLLRLVKALKQHLQNNAFIDCVLLTLDNYRVDNSATSPNHGGISGLGYSVAQGDHRFRVRNIDLSREDLASAEKQQALPSMILSETPSDRGDVTKLQAGWRYKQRFFKIDWQALSAVQSRVGGLKVGGVYVLMGGAGTVGTIITRYLIQKYQAKVVWLGRSPLISAAVQEKLKAFQAIDEKSVPVYIQADVTDRLSMIQAVAKIKQHYPQINGAIFSALVFKFDNSIAQTSEVDFNEVLDTKKKGAPYFYEAFKNEALDFMCYFSSVQSFSFLSSRDSAGYAAGITSADTFVHSIDNSAAFPVGIINWGYWQASLAGTETEKRLIGHYNLIANSQGCEFFDEFVYLLRAGLVKQVICLGASKAVEGLMGCDRSQMITLNKPEADSLIYSLFSENETNKDTSEQAEIARLLDKDFRNELNDWLLRLLFVQLQKMGIFLIPGEQKESQDWQKQAGAIEKYSRWWHECCLILLENYGYVRLEGERVEVATHIKIDEADKVWQGWENYRNSFFDQPEKKAAIDLLDSCLRNLPQILRGNIQATDILFPKSSMEKVENMYQRNALSDYFNNFVAKTAEAYIRHRIQADPQTRIRILEIGAGTGGTTALVLPQLRSVQNAINEYCYTDLSKAFLIHAQKTYGIHYSYLNYKQLNIEQALAPQGIEPGTYDIVIATNVLHATKNIRQTLRNTKTALKRNGLLLLNEVVEKSIIGTLTFGLLDGWWLYQDEDLRIQGSPLIELENWLKILKEEGFISTLLPAQAAYELGQQVIVTESDGFAIVDKQNTEQSNQVESSPKSTIPVAPEVPLTQDQLLEQKQSVPEISAEKLREYVAQVILKYLAETLDMAEASIDRQVSFSDYGIDSILGIGFIDNLAKEFGITMNTAILFDYTNIKHLSNYLVDTYGETIQNKLQKNCVPLVDRNLSPDPKTKVEKTLNSEPENQPEKLVSNEHKTEISKEIAVIGMSGQFPKAKDIETFWQNLIQGHDGVTELPENYLSPNLFSSDKQAGKTYCKWGGILEQRDCFDPLFFNITPREAESMNPHQRLIMSESWKALEDAGYNPKNLENSRVSVFIGAEPTNYTHETFTGSSDAIVASRLSYYLNLKGPALVVNTGCSSSALAIHLACESLRSGESSMAIAGGVFATLQEKALVTLSQIEMLSSTGRCRTFDKFCDGTVLSEGVGVVVLKRLNDAIRDQDPIYGVIQASGANQDGASNGITAPSGLSQEELVTSVYRQYQINPETISYIEAHGTGTKLGDTVEANALKRAFKQFTNKTQFCALGSAKSHIGHTGAASGVIGLIKILLSMRDRQLPKMLYFEELNPAIELENSAFYINTQHIEWTSKGEPLTAALNSFGHSGTNVHLVVREYQSVPQIKIEAESVLIPLSAKTPECLKAYAEKLAVFLENRHLSRTTSEEISLTDLAFTLHLGREAMRERCIFLVRNIPNLIAQLNAFAKDEALKDSSWYARVGQSKNNHLFADDESEQIIAQWIQKGKLEKVAAAWVQGISIDWSLFYRELTARKIHIPTYPFAQEHYWKPEQQSIAEKTVSETNQKITVPETSAVTFGTLILHPCRVGVCHWNDNIAGIGRIILP</sequence>
<feature type="region of interest" description="Disordered" evidence="9">
    <location>
        <begin position="2168"/>
        <end position="2187"/>
    </location>
</feature>
<keyword evidence="6 12" id="KW-0808">Transferase</keyword>
<dbReference type="InterPro" id="IPR020841">
    <property type="entry name" value="PKS_Beta-ketoAc_synthase_dom"/>
</dbReference>
<comment type="pathway">
    <text evidence="2">Antibiotic biosynthesis.</text>
</comment>
<evidence type="ECO:0000259" key="11">
    <source>
        <dbReference type="PROSITE" id="PS52004"/>
    </source>
</evidence>
<dbReference type="GO" id="GO:0071770">
    <property type="term" value="P:DIM/DIP cell wall layer assembly"/>
    <property type="evidence" value="ECO:0007669"/>
    <property type="project" value="TreeGrafter"/>
</dbReference>
<evidence type="ECO:0000313" key="12">
    <source>
        <dbReference type="EMBL" id="AKQ22682.1"/>
    </source>
</evidence>
<dbReference type="Pfam" id="PF00109">
    <property type="entry name" value="ketoacyl-synt"/>
    <property type="match status" value="4"/>
</dbReference>
<reference evidence="13 14" key="2">
    <citation type="submission" date="2019-10" db="EMBL/GenBank/DDBJ databases">
        <authorList>
            <consortium name="Genoscope - CEA"/>
            <person name="William W."/>
        </authorList>
    </citation>
    <scope>NUCLEOTIDE SEQUENCE [LARGE SCALE GENOMIC DNA]</scope>
    <source>
        <strain evidence="13">BBR_PRJEB10994</strain>
    </source>
</reference>
<dbReference type="Gene3D" id="1.10.1240.100">
    <property type="match status" value="4"/>
</dbReference>
<dbReference type="Proteomes" id="UP000182190">
    <property type="component" value="Unassembled WGS sequence"/>
</dbReference>
<dbReference type="InterPro" id="IPR020615">
    <property type="entry name" value="Thiolase_acyl_enz_int_AS"/>
</dbReference>
<dbReference type="InterPro" id="IPR020806">
    <property type="entry name" value="PKS_PP-bd"/>
</dbReference>
<dbReference type="PROSITE" id="PS52004">
    <property type="entry name" value="KS3_2"/>
    <property type="match status" value="4"/>
</dbReference>
<evidence type="ECO:0000256" key="2">
    <source>
        <dbReference type="ARBA" id="ARBA00004792"/>
    </source>
</evidence>
<dbReference type="GO" id="GO:0031177">
    <property type="term" value="F:phosphopantetheine binding"/>
    <property type="evidence" value="ECO:0007669"/>
    <property type="project" value="InterPro"/>
</dbReference>
<dbReference type="EMBL" id="KR857272">
    <property type="protein sequence ID" value="AKQ22682.1"/>
    <property type="molecule type" value="Genomic_DNA"/>
</dbReference>
<dbReference type="GO" id="GO:0004312">
    <property type="term" value="F:fatty acid synthase activity"/>
    <property type="evidence" value="ECO:0007669"/>
    <property type="project" value="TreeGrafter"/>
</dbReference>
<evidence type="ECO:0000313" key="14">
    <source>
        <dbReference type="Proteomes" id="UP000182190"/>
    </source>
</evidence>
<dbReference type="GO" id="GO:0004314">
    <property type="term" value="F:[acyl-carrier-protein] S-malonyltransferase activity"/>
    <property type="evidence" value="ECO:0007669"/>
    <property type="project" value="UniProtKB-EC"/>
</dbReference>
<evidence type="ECO:0000313" key="13">
    <source>
        <dbReference type="EMBL" id="VXD25139.1"/>
    </source>
</evidence>
<dbReference type="SMART" id="SM00823">
    <property type="entry name" value="PKS_PP"/>
    <property type="match status" value="4"/>
</dbReference>
<keyword evidence="14" id="KW-1185">Reference proteome</keyword>
<evidence type="ECO:0000256" key="7">
    <source>
        <dbReference type="ARBA" id="ARBA00022737"/>
    </source>
</evidence>
<dbReference type="Pfam" id="PF22336">
    <property type="entry name" value="RhiE-like_linker"/>
    <property type="match status" value="2"/>
</dbReference>
<dbReference type="Pfam" id="PF08659">
    <property type="entry name" value="KR"/>
    <property type="match status" value="3"/>
</dbReference>
<dbReference type="InterPro" id="IPR009081">
    <property type="entry name" value="PP-bd_ACP"/>
</dbReference>
<dbReference type="FunFam" id="3.40.47.10:FF:000019">
    <property type="entry name" value="Polyketide synthase type I"/>
    <property type="match status" value="2"/>
</dbReference>
<dbReference type="SMART" id="SM00825">
    <property type="entry name" value="PKS_KS"/>
    <property type="match status" value="4"/>
</dbReference>
<dbReference type="InterPro" id="IPR036736">
    <property type="entry name" value="ACP-like_sf"/>
</dbReference>
<dbReference type="OrthoDB" id="499075at2"/>
<dbReference type="SUPFAM" id="SSF53901">
    <property type="entry name" value="Thiolase-like"/>
    <property type="match status" value="4"/>
</dbReference>
<feature type="domain" description="Carrier" evidence="10">
    <location>
        <begin position="3335"/>
        <end position="3412"/>
    </location>
</feature>
<dbReference type="Pfam" id="PF02801">
    <property type="entry name" value="Ketoacyl-synt_C"/>
    <property type="match status" value="4"/>
</dbReference>
<dbReference type="InterPro" id="IPR018201">
    <property type="entry name" value="Ketoacyl_synth_AS"/>
</dbReference>
<feature type="domain" description="Carrier" evidence="10">
    <location>
        <begin position="2062"/>
        <end position="2143"/>
    </location>
</feature>
<name>A0A0K0PDC2_9CYAN</name>
<feature type="domain" description="Carrier" evidence="10">
    <location>
        <begin position="5011"/>
        <end position="5085"/>
    </location>
</feature>
<dbReference type="SUPFAM" id="SSF51735">
    <property type="entry name" value="NAD(P)-binding Rossmann-fold domains"/>
    <property type="match status" value="3"/>
</dbReference>
<gene>
    <name evidence="13" type="ORF">PL9631_920002</name>
</gene>
<organism evidence="12">
    <name type="scientific">Planktothrix paucivesiculata PCC 9631</name>
    <dbReference type="NCBI Taxonomy" id="671071"/>
    <lineage>
        <taxon>Bacteria</taxon>
        <taxon>Bacillati</taxon>
        <taxon>Cyanobacteriota</taxon>
        <taxon>Cyanophyceae</taxon>
        <taxon>Oscillatoriophycideae</taxon>
        <taxon>Oscillatoriales</taxon>
        <taxon>Microcoleaceae</taxon>
        <taxon>Planktothrix</taxon>
    </lineage>
</organism>
<dbReference type="SMART" id="SM01294">
    <property type="entry name" value="PKS_PP_betabranch"/>
    <property type="match status" value="3"/>
</dbReference>
<evidence type="ECO:0000256" key="9">
    <source>
        <dbReference type="SAM" id="MobiDB-lite"/>
    </source>
</evidence>
<dbReference type="GO" id="GO:0005886">
    <property type="term" value="C:plasma membrane"/>
    <property type="evidence" value="ECO:0007669"/>
    <property type="project" value="TreeGrafter"/>
</dbReference>
<feature type="domain" description="Ketosynthase family 3 (KS3)" evidence="11">
    <location>
        <begin position="3460"/>
        <end position="3875"/>
    </location>
</feature>
<accession>A0A0K0PDC2</accession>
<dbReference type="InterPro" id="IPR013217">
    <property type="entry name" value="Methyltransf_12"/>
</dbReference>
<dbReference type="CDD" id="cd02440">
    <property type="entry name" value="AdoMet_MTases"/>
    <property type="match status" value="3"/>
</dbReference>
<keyword evidence="4" id="KW-0963">Cytoplasm</keyword>
<dbReference type="InterPro" id="IPR050091">
    <property type="entry name" value="PKS_NRPS_Biosynth_Enz"/>
</dbReference>
<dbReference type="GO" id="GO:0005737">
    <property type="term" value="C:cytoplasm"/>
    <property type="evidence" value="ECO:0007669"/>
    <property type="project" value="UniProtKB-SubCell"/>
</dbReference>
<dbReference type="RefSeq" id="WP_156090617.1">
    <property type="nucleotide sequence ID" value="NZ_LR735021.1"/>
</dbReference>